<organism evidence="1">
    <name type="scientific">Arundo donax</name>
    <name type="common">Giant reed</name>
    <name type="synonym">Donax arundinaceus</name>
    <dbReference type="NCBI Taxonomy" id="35708"/>
    <lineage>
        <taxon>Eukaryota</taxon>
        <taxon>Viridiplantae</taxon>
        <taxon>Streptophyta</taxon>
        <taxon>Embryophyta</taxon>
        <taxon>Tracheophyta</taxon>
        <taxon>Spermatophyta</taxon>
        <taxon>Magnoliopsida</taxon>
        <taxon>Liliopsida</taxon>
        <taxon>Poales</taxon>
        <taxon>Poaceae</taxon>
        <taxon>PACMAD clade</taxon>
        <taxon>Arundinoideae</taxon>
        <taxon>Arundineae</taxon>
        <taxon>Arundo</taxon>
    </lineage>
</organism>
<evidence type="ECO:0000313" key="1">
    <source>
        <dbReference type="EMBL" id="JAD80615.1"/>
    </source>
</evidence>
<protein>
    <submittedName>
        <fullName evidence="1">Pco080890</fullName>
    </submittedName>
</protein>
<dbReference type="EMBL" id="GBRH01217280">
    <property type="protein sequence ID" value="JAD80615.1"/>
    <property type="molecule type" value="Transcribed_RNA"/>
</dbReference>
<reference evidence="1" key="2">
    <citation type="journal article" date="2015" name="Data Brief">
        <title>Shoot transcriptome of the giant reed, Arundo donax.</title>
        <authorList>
            <person name="Barrero R.A."/>
            <person name="Guerrero F.D."/>
            <person name="Moolhuijzen P."/>
            <person name="Goolsby J.A."/>
            <person name="Tidwell J."/>
            <person name="Bellgard S.E."/>
            <person name="Bellgard M.I."/>
        </authorList>
    </citation>
    <scope>NUCLEOTIDE SEQUENCE</scope>
    <source>
        <tissue evidence="1">Shoot tissue taken approximately 20 cm above the soil surface</tissue>
    </source>
</reference>
<accession>A0A0A9D4S2</accession>
<reference evidence="1" key="1">
    <citation type="submission" date="2014-09" db="EMBL/GenBank/DDBJ databases">
        <authorList>
            <person name="Magalhaes I.L.F."/>
            <person name="Oliveira U."/>
            <person name="Santos F.R."/>
            <person name="Vidigal T.H.D.A."/>
            <person name="Brescovit A.D."/>
            <person name="Santos A.J."/>
        </authorList>
    </citation>
    <scope>NUCLEOTIDE SEQUENCE</scope>
    <source>
        <tissue evidence="1">Shoot tissue taken approximately 20 cm above the soil surface</tissue>
    </source>
</reference>
<name>A0A0A9D4S2_ARUDO</name>
<dbReference type="AlphaFoldDB" id="A0A0A9D4S2"/>
<sequence length="40" mass="4429">MAPVPHSTELGFKPRGEFYIMGGLVIISPLNLYHPPPRVP</sequence>
<proteinExistence type="predicted"/>